<organism evidence="2 3">
    <name type="scientific">Halorhodospira neutriphila</name>
    <dbReference type="NCBI Taxonomy" id="168379"/>
    <lineage>
        <taxon>Bacteria</taxon>
        <taxon>Pseudomonadati</taxon>
        <taxon>Pseudomonadota</taxon>
        <taxon>Gammaproteobacteria</taxon>
        <taxon>Chromatiales</taxon>
        <taxon>Ectothiorhodospiraceae</taxon>
        <taxon>Halorhodospira</taxon>
    </lineage>
</organism>
<dbReference type="InterPro" id="IPR035917">
    <property type="entry name" value="YjbQ-like_sf"/>
</dbReference>
<proteinExistence type="inferred from homology"/>
<sequence>MEIAQRSLTVATRGRGTTEITRQVAEAVAEAGLHTGLCHAFCHHTSASLTLTENADPSVRADLEQFMARTVPDGDPHYQHDMEGPDDMPAHIRSVLTGSGLTVPITRGRLGLGTWQGLYLWEHRSAGHRRSITVTCLGSREG</sequence>
<name>A0ABS1E6Y1_9GAMM</name>
<dbReference type="RefSeq" id="WP_200260884.1">
    <property type="nucleotide sequence ID" value="NZ_NRSH01000162.1"/>
</dbReference>
<dbReference type="SUPFAM" id="SSF111038">
    <property type="entry name" value="YjbQ-like"/>
    <property type="match status" value="1"/>
</dbReference>
<dbReference type="Gene3D" id="2.60.120.460">
    <property type="entry name" value="YjbQ-like"/>
    <property type="match status" value="1"/>
</dbReference>
<accession>A0ABS1E6Y1</accession>
<gene>
    <name evidence="2" type="ORF">CKO13_10800</name>
</gene>
<dbReference type="InterPro" id="IPR001602">
    <property type="entry name" value="UPF0047_YjbQ-like"/>
</dbReference>
<dbReference type="NCBIfam" id="TIGR00149">
    <property type="entry name" value="TIGR00149_YjbQ"/>
    <property type="match status" value="1"/>
</dbReference>
<reference evidence="2 3" key="1">
    <citation type="journal article" date="2020" name="Microorganisms">
        <title>Osmotic Adaptation and Compatible Solute Biosynthesis of Phototrophic Bacteria as Revealed from Genome Analyses.</title>
        <authorList>
            <person name="Imhoff J.F."/>
            <person name="Rahn T."/>
            <person name="Kunzel S."/>
            <person name="Keller A."/>
            <person name="Neulinger S.C."/>
        </authorList>
    </citation>
    <scope>NUCLEOTIDE SEQUENCE [LARGE SCALE GENOMIC DNA]</scope>
    <source>
        <strain evidence="2 3">DSM 15116</strain>
    </source>
</reference>
<evidence type="ECO:0000313" key="3">
    <source>
        <dbReference type="Proteomes" id="UP000738126"/>
    </source>
</evidence>
<keyword evidence="3" id="KW-1185">Reference proteome</keyword>
<dbReference type="EMBL" id="NRSH01000162">
    <property type="protein sequence ID" value="MBK1727491.1"/>
    <property type="molecule type" value="Genomic_DNA"/>
</dbReference>
<dbReference type="Proteomes" id="UP000738126">
    <property type="component" value="Unassembled WGS sequence"/>
</dbReference>
<dbReference type="PIRSF" id="PIRSF004681">
    <property type="entry name" value="UCP004681"/>
    <property type="match status" value="1"/>
</dbReference>
<evidence type="ECO:0000256" key="1">
    <source>
        <dbReference type="ARBA" id="ARBA00005534"/>
    </source>
</evidence>
<evidence type="ECO:0000313" key="2">
    <source>
        <dbReference type="EMBL" id="MBK1727491.1"/>
    </source>
</evidence>
<dbReference type="Pfam" id="PF01894">
    <property type="entry name" value="YjbQ"/>
    <property type="match status" value="1"/>
</dbReference>
<comment type="similarity">
    <text evidence="1">Belongs to the UPF0047 family.</text>
</comment>
<dbReference type="PANTHER" id="PTHR30615:SF8">
    <property type="entry name" value="UPF0047 PROTEIN C4A8.02C"/>
    <property type="match status" value="1"/>
</dbReference>
<dbReference type="PANTHER" id="PTHR30615">
    <property type="entry name" value="UNCHARACTERIZED PROTEIN YJBQ-RELATED"/>
    <property type="match status" value="1"/>
</dbReference>
<comment type="caution">
    <text evidence="2">The sequence shown here is derived from an EMBL/GenBank/DDBJ whole genome shotgun (WGS) entry which is preliminary data.</text>
</comment>
<protein>
    <submittedName>
        <fullName evidence="2">Secondary thiamine-phosphate synthase</fullName>
    </submittedName>
</protein>